<proteinExistence type="inferred from homology"/>
<keyword evidence="3" id="KW-0731">Sigma factor</keyword>
<keyword evidence="2" id="KW-0805">Transcription regulation</keyword>
<dbReference type="InterPro" id="IPR014284">
    <property type="entry name" value="RNA_pol_sigma-70_dom"/>
</dbReference>
<feature type="domain" description="RNA polymerase sigma factor 70 region 4 type 2" evidence="6">
    <location>
        <begin position="107"/>
        <end position="156"/>
    </location>
</feature>
<dbReference type="Gene3D" id="1.10.10.10">
    <property type="entry name" value="Winged helix-like DNA-binding domain superfamily/Winged helix DNA-binding domain"/>
    <property type="match status" value="1"/>
</dbReference>
<dbReference type="InterPro" id="IPR007627">
    <property type="entry name" value="RNA_pol_sigma70_r2"/>
</dbReference>
<accession>A0A7C0VAD1</accession>
<dbReference type="EMBL" id="DQWE01000105">
    <property type="protein sequence ID" value="HDI82617.1"/>
    <property type="molecule type" value="Genomic_DNA"/>
</dbReference>
<evidence type="ECO:0000259" key="6">
    <source>
        <dbReference type="Pfam" id="PF08281"/>
    </source>
</evidence>
<evidence type="ECO:0000313" key="7">
    <source>
        <dbReference type="EMBL" id="HDI82617.1"/>
    </source>
</evidence>
<dbReference type="Pfam" id="PF08281">
    <property type="entry name" value="Sigma70_r4_2"/>
    <property type="match status" value="1"/>
</dbReference>
<dbReference type="SUPFAM" id="SSF88946">
    <property type="entry name" value="Sigma2 domain of RNA polymerase sigma factors"/>
    <property type="match status" value="1"/>
</dbReference>
<organism evidence="7">
    <name type="scientific">candidate division WOR-3 bacterium</name>
    <dbReference type="NCBI Taxonomy" id="2052148"/>
    <lineage>
        <taxon>Bacteria</taxon>
        <taxon>Bacteria division WOR-3</taxon>
    </lineage>
</organism>
<dbReference type="PANTHER" id="PTHR43133">
    <property type="entry name" value="RNA POLYMERASE ECF-TYPE SIGMA FACTO"/>
    <property type="match status" value="1"/>
</dbReference>
<evidence type="ECO:0000259" key="5">
    <source>
        <dbReference type="Pfam" id="PF04542"/>
    </source>
</evidence>
<evidence type="ECO:0000256" key="2">
    <source>
        <dbReference type="ARBA" id="ARBA00023015"/>
    </source>
</evidence>
<evidence type="ECO:0000256" key="3">
    <source>
        <dbReference type="ARBA" id="ARBA00023082"/>
    </source>
</evidence>
<gene>
    <name evidence="7" type="ORF">ENF18_02355</name>
</gene>
<comment type="similarity">
    <text evidence="1">Belongs to the sigma-70 factor family. ECF subfamily.</text>
</comment>
<dbReference type="Gene3D" id="1.10.1740.10">
    <property type="match status" value="1"/>
</dbReference>
<dbReference type="Pfam" id="PF04542">
    <property type="entry name" value="Sigma70_r2"/>
    <property type="match status" value="1"/>
</dbReference>
<dbReference type="GO" id="GO:0016987">
    <property type="term" value="F:sigma factor activity"/>
    <property type="evidence" value="ECO:0007669"/>
    <property type="project" value="UniProtKB-KW"/>
</dbReference>
<dbReference type="SUPFAM" id="SSF88659">
    <property type="entry name" value="Sigma3 and sigma4 domains of RNA polymerase sigma factors"/>
    <property type="match status" value="1"/>
</dbReference>
<sequence>MDESLIEQAKKGDREAMGMIYSEYKDRVYNHIFRMVYHREEAKDLTQDVFVKVFKKLHLFKGGSFDAWIYKVTTNLVLNHFARHNPVVKFDFPVPEKSTLSIDTRIDIERALSKMPPVLRSMLLLKEVENFTCEEIADIFNIPMGTVKSRLSRARKIFKRFYGGEP</sequence>
<dbReference type="InterPro" id="IPR013324">
    <property type="entry name" value="RNA_pol_sigma_r3/r4-like"/>
</dbReference>
<dbReference type="CDD" id="cd06171">
    <property type="entry name" value="Sigma70_r4"/>
    <property type="match status" value="1"/>
</dbReference>
<reference evidence="7" key="1">
    <citation type="journal article" date="2020" name="mSystems">
        <title>Genome- and Community-Level Interaction Insights into Carbon Utilization and Element Cycling Functions of Hydrothermarchaeota in Hydrothermal Sediment.</title>
        <authorList>
            <person name="Zhou Z."/>
            <person name="Liu Y."/>
            <person name="Xu W."/>
            <person name="Pan J."/>
            <person name="Luo Z.H."/>
            <person name="Li M."/>
        </authorList>
    </citation>
    <scope>NUCLEOTIDE SEQUENCE [LARGE SCALE GENOMIC DNA]</scope>
    <source>
        <strain evidence="7">HyVt-102</strain>
    </source>
</reference>
<dbReference type="InterPro" id="IPR036388">
    <property type="entry name" value="WH-like_DNA-bd_sf"/>
</dbReference>
<name>A0A7C0VAD1_UNCW3</name>
<keyword evidence="4" id="KW-0804">Transcription</keyword>
<dbReference type="InterPro" id="IPR039425">
    <property type="entry name" value="RNA_pol_sigma-70-like"/>
</dbReference>
<dbReference type="Proteomes" id="UP000885847">
    <property type="component" value="Unassembled WGS sequence"/>
</dbReference>
<dbReference type="GO" id="GO:0003677">
    <property type="term" value="F:DNA binding"/>
    <property type="evidence" value="ECO:0007669"/>
    <property type="project" value="InterPro"/>
</dbReference>
<dbReference type="NCBIfam" id="TIGR02937">
    <property type="entry name" value="sigma70-ECF"/>
    <property type="match status" value="1"/>
</dbReference>
<comment type="caution">
    <text evidence="7">The sequence shown here is derived from an EMBL/GenBank/DDBJ whole genome shotgun (WGS) entry which is preliminary data.</text>
</comment>
<dbReference type="AlphaFoldDB" id="A0A7C0VAD1"/>
<evidence type="ECO:0000256" key="4">
    <source>
        <dbReference type="ARBA" id="ARBA00023163"/>
    </source>
</evidence>
<feature type="domain" description="RNA polymerase sigma-70 region 2" evidence="5">
    <location>
        <begin position="20"/>
        <end position="84"/>
    </location>
</feature>
<evidence type="ECO:0000256" key="1">
    <source>
        <dbReference type="ARBA" id="ARBA00010641"/>
    </source>
</evidence>
<protein>
    <submittedName>
        <fullName evidence="7">RNA polymerase sigma factor</fullName>
    </submittedName>
</protein>
<dbReference type="GO" id="GO:0006352">
    <property type="term" value="P:DNA-templated transcription initiation"/>
    <property type="evidence" value="ECO:0007669"/>
    <property type="project" value="InterPro"/>
</dbReference>
<dbReference type="InterPro" id="IPR013325">
    <property type="entry name" value="RNA_pol_sigma_r2"/>
</dbReference>
<dbReference type="PANTHER" id="PTHR43133:SF51">
    <property type="entry name" value="RNA POLYMERASE SIGMA FACTOR"/>
    <property type="match status" value="1"/>
</dbReference>
<dbReference type="InterPro" id="IPR013249">
    <property type="entry name" value="RNA_pol_sigma70_r4_t2"/>
</dbReference>